<feature type="region of interest" description="Disordered" evidence="1">
    <location>
        <begin position="878"/>
        <end position="897"/>
    </location>
</feature>
<feature type="region of interest" description="Disordered" evidence="1">
    <location>
        <begin position="576"/>
        <end position="617"/>
    </location>
</feature>
<dbReference type="Proteomes" id="UP000076532">
    <property type="component" value="Unassembled WGS sequence"/>
</dbReference>
<accession>A0A166AAR8</accession>
<evidence type="ECO:0000259" key="2">
    <source>
        <dbReference type="Pfam" id="PF20231"/>
    </source>
</evidence>
<dbReference type="EMBL" id="KV417663">
    <property type="protein sequence ID" value="KZP11417.1"/>
    <property type="molecule type" value="Genomic_DNA"/>
</dbReference>
<dbReference type="InterPro" id="IPR046496">
    <property type="entry name" value="DUF6589"/>
</dbReference>
<dbReference type="Pfam" id="PF20231">
    <property type="entry name" value="DUF6589"/>
    <property type="match status" value="1"/>
</dbReference>
<feature type="region of interest" description="Disordered" evidence="1">
    <location>
        <begin position="792"/>
        <end position="837"/>
    </location>
</feature>
<evidence type="ECO:0000256" key="1">
    <source>
        <dbReference type="SAM" id="MobiDB-lite"/>
    </source>
</evidence>
<dbReference type="STRING" id="436010.A0A166AAR8"/>
<reference evidence="3 4" key="1">
    <citation type="journal article" date="2016" name="Mol. Biol. Evol.">
        <title>Comparative Genomics of Early-Diverging Mushroom-Forming Fungi Provides Insights into the Origins of Lignocellulose Decay Capabilities.</title>
        <authorList>
            <person name="Nagy L.G."/>
            <person name="Riley R."/>
            <person name="Tritt A."/>
            <person name="Adam C."/>
            <person name="Daum C."/>
            <person name="Floudas D."/>
            <person name="Sun H."/>
            <person name="Yadav J.S."/>
            <person name="Pangilinan J."/>
            <person name="Larsson K.H."/>
            <person name="Matsuura K."/>
            <person name="Barry K."/>
            <person name="Labutti K."/>
            <person name="Kuo R."/>
            <person name="Ohm R.A."/>
            <person name="Bhattacharya S.S."/>
            <person name="Shirouzu T."/>
            <person name="Yoshinaga Y."/>
            <person name="Martin F.M."/>
            <person name="Grigoriev I.V."/>
            <person name="Hibbett D.S."/>
        </authorList>
    </citation>
    <scope>NUCLEOTIDE SEQUENCE [LARGE SCALE GENOMIC DNA]</scope>
    <source>
        <strain evidence="3 4">CBS 109695</strain>
    </source>
</reference>
<dbReference type="AlphaFoldDB" id="A0A166AAR8"/>
<dbReference type="OrthoDB" id="3256296at2759"/>
<protein>
    <recommendedName>
        <fullName evidence="2">DUF6589 domain-containing protein</fullName>
    </recommendedName>
</protein>
<keyword evidence="4" id="KW-1185">Reference proteome</keyword>
<sequence length="897" mass="101293">MFRNKNDDGTAVIRTHSYSNKVQKFLAGGSKYTTADIIHAWYTHKDGRSTASEPMFNTSKPYTEVKPVRAALSAFAIQIVVRQVILEAREAVKPENGLHSNIPSKSTSARNNDSQVDWVDIGATTVQDVTGILTRVQPVAWIIVTSIAAEKPRVRNGEVQCRKNRPVDVLCTYLLASLDFSRNKGARRLPLATGLLYFAHSAPRDLFDYSCRIGLTPSYSSIYNTLRSLAQQEARILKMIGFDPFKFGILYLDNVQQHVRQHDLRIGRENHMQIGIAATYFEIEGCKVPGPEDLDDRFARIKTNTRKDLTVQKLLGWIDDEHLETISILHWLKALCDYVPQLACYKELISLLFRTRGAKHRMPLQKTKAHPLATSGKNEVIITELKDACFDFMEQLGQTKEKHLRRPMFMGGDGLTFEKLGNLQKYLQNHSDDFESCHLLKACLAVWHAEATNLTRVFATHWGRPLSIDPSTLGHSARKINRAPPATFKKVDYYPSLQLAELVLDCRMLDCWRLAFGVTGDLFEYFAELEAEGSLPTFEELEDMARKLHRGYSSFRAATRAMYDVTGASQWSKIIPTGSPWSEPMTEDSSTNVGITGKPSADTSSKNKQKAPPSEPFQGDRVLYRSILLIIELLLCREMAYATADGDPGRIYEVLKIMLFLFAGSSHSKYTNYLLEFITEFELESNQVIRDATLSGMLVNLSGQAGGWAAGDIIQEFFNRLLEAILERKGAEFGDDFIREVVSRNLHHLNRVKKDLREGLGLASRSGKHPKPHERPEAKILLAEYRTDELHSRRMGRSIDEDDTNDFEGGTAGDDDVEDEEDEVQDGEDMADGHRERERPTLGAVRIIDGQLDIETFDFEDVVEDYIDMLKVVHDGQEDIEEGGGYEGDEEVLEDEF</sequence>
<gene>
    <name evidence="3" type="ORF">FIBSPDRAFT_987924</name>
</gene>
<evidence type="ECO:0000313" key="3">
    <source>
        <dbReference type="EMBL" id="KZP11417.1"/>
    </source>
</evidence>
<organism evidence="3 4">
    <name type="scientific">Athelia psychrophila</name>
    <dbReference type="NCBI Taxonomy" id="1759441"/>
    <lineage>
        <taxon>Eukaryota</taxon>
        <taxon>Fungi</taxon>
        <taxon>Dikarya</taxon>
        <taxon>Basidiomycota</taxon>
        <taxon>Agaricomycotina</taxon>
        <taxon>Agaricomycetes</taxon>
        <taxon>Agaricomycetidae</taxon>
        <taxon>Atheliales</taxon>
        <taxon>Atheliaceae</taxon>
        <taxon>Athelia</taxon>
    </lineage>
</organism>
<feature type="domain" description="DUF6589" evidence="2">
    <location>
        <begin position="304"/>
        <end position="769"/>
    </location>
</feature>
<evidence type="ECO:0000313" key="4">
    <source>
        <dbReference type="Proteomes" id="UP000076532"/>
    </source>
</evidence>
<name>A0A166AAR8_9AGAM</name>
<feature type="compositionally biased region" description="Acidic residues" evidence="1">
    <location>
        <begin position="813"/>
        <end position="830"/>
    </location>
</feature>
<proteinExistence type="predicted"/>